<keyword evidence="9" id="KW-1185">Reference proteome</keyword>
<keyword evidence="6" id="KW-0472">Membrane</keyword>
<dbReference type="InterPro" id="IPR036188">
    <property type="entry name" value="FAD/NAD-bd_sf"/>
</dbReference>
<feature type="transmembrane region" description="Helical" evidence="6">
    <location>
        <begin position="6"/>
        <end position="24"/>
    </location>
</feature>
<keyword evidence="3" id="KW-0274">FAD</keyword>
<keyword evidence="5" id="KW-0503">Monooxygenase</keyword>
<evidence type="ECO:0000256" key="4">
    <source>
        <dbReference type="ARBA" id="ARBA00023002"/>
    </source>
</evidence>
<evidence type="ECO:0000256" key="6">
    <source>
        <dbReference type="SAM" id="Phobius"/>
    </source>
</evidence>
<dbReference type="PRINTS" id="PR00420">
    <property type="entry name" value="RNGMNOXGNASE"/>
</dbReference>
<dbReference type="GO" id="GO:0004497">
    <property type="term" value="F:monooxygenase activity"/>
    <property type="evidence" value="ECO:0007669"/>
    <property type="project" value="UniProtKB-KW"/>
</dbReference>
<accession>A0A9P9F293</accession>
<dbReference type="PANTHER" id="PTHR47178">
    <property type="entry name" value="MONOOXYGENASE, FAD-BINDING"/>
    <property type="match status" value="1"/>
</dbReference>
<dbReference type="EMBL" id="JAGMUU010000006">
    <property type="protein sequence ID" value="KAH7150521.1"/>
    <property type="molecule type" value="Genomic_DNA"/>
</dbReference>
<dbReference type="Proteomes" id="UP000717696">
    <property type="component" value="Unassembled WGS sequence"/>
</dbReference>
<dbReference type="OrthoDB" id="47494at2759"/>
<dbReference type="SUPFAM" id="SSF51905">
    <property type="entry name" value="FAD/NAD(P)-binding domain"/>
    <property type="match status" value="1"/>
</dbReference>
<evidence type="ECO:0000313" key="8">
    <source>
        <dbReference type="EMBL" id="KAH7150521.1"/>
    </source>
</evidence>
<evidence type="ECO:0000256" key="5">
    <source>
        <dbReference type="ARBA" id="ARBA00023033"/>
    </source>
</evidence>
<name>A0A9P9F293_9HYPO</name>
<protein>
    <recommendedName>
        <fullName evidence="7">FAD-binding domain-containing protein</fullName>
    </recommendedName>
</protein>
<keyword evidence="2" id="KW-0285">Flavoprotein</keyword>
<dbReference type="AlphaFoldDB" id="A0A9P9F293"/>
<organism evidence="8 9">
    <name type="scientific">Dactylonectria estremocensis</name>
    <dbReference type="NCBI Taxonomy" id="1079267"/>
    <lineage>
        <taxon>Eukaryota</taxon>
        <taxon>Fungi</taxon>
        <taxon>Dikarya</taxon>
        <taxon>Ascomycota</taxon>
        <taxon>Pezizomycotina</taxon>
        <taxon>Sordariomycetes</taxon>
        <taxon>Hypocreomycetidae</taxon>
        <taxon>Hypocreales</taxon>
        <taxon>Nectriaceae</taxon>
        <taxon>Dactylonectria</taxon>
    </lineage>
</organism>
<proteinExistence type="predicted"/>
<sequence>MSNNELHVIVIGAGITGLIVAQGLKKQLGIRYSIFEKEVCLNYRSNEWTMAIHWSLDRLEKIVPPEVFRKLPLISCNPAVPIEAGGLYPIIQAETGNLLTGVPYEKGLRVSRSKMRSLCAEGVQVQYGKNLVDVAFNESGQGVIATFSDGTVVAGSLILGADGPRSKVREFAMGSAAEAAVSKFPIFHTNMTVCFQDAEKARYVRREFPTSYLALSNQSFHAFQSISNMPDGPDHPESWIFHMAMAWLGDANTNLTYPERLALIKERAVGMGEPARSAFLWLPDDTEVHKADISFWIPKPWDNRHGRMSLIGDAAHPMPPYRGQGLNHCICDASYLLAGLAEVHNGAQTLADMIKEYEADIIPRGQEEVKCSVENGYMLHDWKKVETSPVFTRGFRPMEGHDAAPEEKGEDVGDCAKIRRERDGQENMAVAGA</sequence>
<evidence type="ECO:0000259" key="7">
    <source>
        <dbReference type="Pfam" id="PF01494"/>
    </source>
</evidence>
<dbReference type="GO" id="GO:0071949">
    <property type="term" value="F:FAD binding"/>
    <property type="evidence" value="ECO:0007669"/>
    <property type="project" value="InterPro"/>
</dbReference>
<keyword evidence="6" id="KW-0812">Transmembrane</keyword>
<gene>
    <name evidence="8" type="ORF">B0J13DRAFT_499648</name>
</gene>
<dbReference type="Gene3D" id="3.50.50.60">
    <property type="entry name" value="FAD/NAD(P)-binding domain"/>
    <property type="match status" value="1"/>
</dbReference>
<keyword evidence="4" id="KW-0560">Oxidoreductase</keyword>
<comment type="cofactor">
    <cofactor evidence="1">
        <name>FAD</name>
        <dbReference type="ChEBI" id="CHEBI:57692"/>
    </cofactor>
</comment>
<evidence type="ECO:0000256" key="3">
    <source>
        <dbReference type="ARBA" id="ARBA00022827"/>
    </source>
</evidence>
<feature type="domain" description="FAD-binding" evidence="7">
    <location>
        <begin position="119"/>
        <end position="368"/>
    </location>
</feature>
<dbReference type="PANTHER" id="PTHR47178:SF2">
    <property type="entry name" value="FAD-BINDING DOMAIN-CONTAINING PROTEIN"/>
    <property type="match status" value="1"/>
</dbReference>
<evidence type="ECO:0000256" key="2">
    <source>
        <dbReference type="ARBA" id="ARBA00022630"/>
    </source>
</evidence>
<reference evidence="8" key="1">
    <citation type="journal article" date="2021" name="Nat. Commun.">
        <title>Genetic determinants of endophytism in the Arabidopsis root mycobiome.</title>
        <authorList>
            <person name="Mesny F."/>
            <person name="Miyauchi S."/>
            <person name="Thiergart T."/>
            <person name="Pickel B."/>
            <person name="Atanasova L."/>
            <person name="Karlsson M."/>
            <person name="Huettel B."/>
            <person name="Barry K.W."/>
            <person name="Haridas S."/>
            <person name="Chen C."/>
            <person name="Bauer D."/>
            <person name="Andreopoulos W."/>
            <person name="Pangilinan J."/>
            <person name="LaButti K."/>
            <person name="Riley R."/>
            <person name="Lipzen A."/>
            <person name="Clum A."/>
            <person name="Drula E."/>
            <person name="Henrissat B."/>
            <person name="Kohler A."/>
            <person name="Grigoriev I.V."/>
            <person name="Martin F.M."/>
            <person name="Hacquard S."/>
        </authorList>
    </citation>
    <scope>NUCLEOTIDE SEQUENCE</scope>
    <source>
        <strain evidence="8">MPI-CAGE-AT-0021</strain>
    </source>
</reference>
<dbReference type="InterPro" id="IPR002938">
    <property type="entry name" value="FAD-bd"/>
</dbReference>
<comment type="caution">
    <text evidence="8">The sequence shown here is derived from an EMBL/GenBank/DDBJ whole genome shotgun (WGS) entry which is preliminary data.</text>
</comment>
<evidence type="ECO:0000256" key="1">
    <source>
        <dbReference type="ARBA" id="ARBA00001974"/>
    </source>
</evidence>
<keyword evidence="6" id="KW-1133">Transmembrane helix</keyword>
<dbReference type="Pfam" id="PF01494">
    <property type="entry name" value="FAD_binding_3"/>
    <property type="match status" value="1"/>
</dbReference>
<evidence type="ECO:0000313" key="9">
    <source>
        <dbReference type="Proteomes" id="UP000717696"/>
    </source>
</evidence>